<organism evidence="1 2">
    <name type="scientific">Nelumbo nucifera</name>
    <name type="common">Sacred lotus</name>
    <dbReference type="NCBI Taxonomy" id="4432"/>
    <lineage>
        <taxon>Eukaryota</taxon>
        <taxon>Viridiplantae</taxon>
        <taxon>Streptophyta</taxon>
        <taxon>Embryophyta</taxon>
        <taxon>Tracheophyta</taxon>
        <taxon>Spermatophyta</taxon>
        <taxon>Magnoliopsida</taxon>
        <taxon>Proteales</taxon>
        <taxon>Nelumbonaceae</taxon>
        <taxon>Nelumbo</taxon>
    </lineage>
</organism>
<gene>
    <name evidence="1" type="ORF">HUJ06_016120</name>
</gene>
<name>A0A822ZA83_NELNU</name>
<dbReference type="EMBL" id="DUZY01000005">
    <property type="protein sequence ID" value="DAD41797.1"/>
    <property type="molecule type" value="Genomic_DNA"/>
</dbReference>
<dbReference type="AlphaFoldDB" id="A0A822ZA83"/>
<comment type="caution">
    <text evidence="1">The sequence shown here is derived from an EMBL/GenBank/DDBJ whole genome shotgun (WGS) entry which is preliminary data.</text>
</comment>
<evidence type="ECO:0000313" key="2">
    <source>
        <dbReference type="Proteomes" id="UP000607653"/>
    </source>
</evidence>
<evidence type="ECO:0000313" key="1">
    <source>
        <dbReference type="EMBL" id="DAD41797.1"/>
    </source>
</evidence>
<dbReference type="Proteomes" id="UP000607653">
    <property type="component" value="Unassembled WGS sequence"/>
</dbReference>
<keyword evidence="2" id="KW-1185">Reference proteome</keyword>
<accession>A0A822ZA83</accession>
<sequence length="93" mass="11040">MKTEVNTRKERKKYASLKCGLEWREDDGQLWVELHRFLEGMLAFNNLFITNYEYGCCKHGLELLQISKHLESETGLYFRGFGEIERASQMEPF</sequence>
<protein>
    <submittedName>
        <fullName evidence="1">Uncharacterized protein</fullName>
    </submittedName>
</protein>
<proteinExistence type="predicted"/>
<reference evidence="1 2" key="1">
    <citation type="journal article" date="2020" name="Mol. Biol. Evol.">
        <title>Distinct Expression and Methylation Patterns for Genes with Different Fates following a Single Whole-Genome Duplication in Flowering Plants.</title>
        <authorList>
            <person name="Shi T."/>
            <person name="Rahmani R.S."/>
            <person name="Gugger P.F."/>
            <person name="Wang M."/>
            <person name="Li H."/>
            <person name="Zhang Y."/>
            <person name="Li Z."/>
            <person name="Wang Q."/>
            <person name="Van de Peer Y."/>
            <person name="Marchal K."/>
            <person name="Chen J."/>
        </authorList>
    </citation>
    <scope>NUCLEOTIDE SEQUENCE [LARGE SCALE GENOMIC DNA]</scope>
    <source>
        <tissue evidence="1">Leaf</tissue>
    </source>
</reference>